<sequence length="172" mass="17917">MSEGGHDTGGHEMGNSADSERSGGQGVNVPGAANAGQAGNAGQTGFTPPLNDPWKGLRGVMAGTLILELIVLVLAFPIVAKVAGGIGWGSGIYLGVLCVVFILASGMQKRRHALEVDLVLQLAVIAGFAIHWSIGVVGIIFLMVWLYIAYVKRDVEKRMATGRLPGQRPVGS</sequence>
<evidence type="ECO:0008006" key="5">
    <source>
        <dbReference type="Google" id="ProtNLM"/>
    </source>
</evidence>
<feature type="compositionally biased region" description="Low complexity" evidence="1">
    <location>
        <begin position="27"/>
        <end position="43"/>
    </location>
</feature>
<accession>A0A916T456</accession>
<feature type="transmembrane region" description="Helical" evidence="2">
    <location>
        <begin position="118"/>
        <end position="148"/>
    </location>
</feature>
<comment type="caution">
    <text evidence="3">The sequence shown here is derived from an EMBL/GenBank/DDBJ whole genome shotgun (WGS) entry which is preliminary data.</text>
</comment>
<evidence type="ECO:0000313" key="4">
    <source>
        <dbReference type="Proteomes" id="UP000621454"/>
    </source>
</evidence>
<dbReference type="Pfam" id="PF14017">
    <property type="entry name" value="DUF4233"/>
    <property type="match status" value="1"/>
</dbReference>
<proteinExistence type="predicted"/>
<protein>
    <recommendedName>
        <fullName evidence="5">DUF4233 domain-containing protein</fullName>
    </recommendedName>
</protein>
<feature type="region of interest" description="Disordered" evidence="1">
    <location>
        <begin position="1"/>
        <end position="44"/>
    </location>
</feature>
<dbReference type="AlphaFoldDB" id="A0A916T456"/>
<reference evidence="3" key="1">
    <citation type="journal article" date="2014" name="Int. J. Syst. Evol. Microbiol.">
        <title>Complete genome sequence of Corynebacterium casei LMG S-19264T (=DSM 44701T), isolated from a smear-ripened cheese.</title>
        <authorList>
            <consortium name="US DOE Joint Genome Institute (JGI-PGF)"/>
            <person name="Walter F."/>
            <person name="Albersmeier A."/>
            <person name="Kalinowski J."/>
            <person name="Ruckert C."/>
        </authorList>
    </citation>
    <scope>NUCLEOTIDE SEQUENCE</scope>
    <source>
        <strain evidence="3">CGMCC 1.12827</strain>
    </source>
</reference>
<feature type="transmembrane region" description="Helical" evidence="2">
    <location>
        <begin position="60"/>
        <end position="80"/>
    </location>
</feature>
<evidence type="ECO:0000256" key="1">
    <source>
        <dbReference type="SAM" id="MobiDB-lite"/>
    </source>
</evidence>
<feature type="compositionally biased region" description="Basic and acidic residues" evidence="1">
    <location>
        <begin position="1"/>
        <end position="10"/>
    </location>
</feature>
<organism evidence="3 4">
    <name type="scientific">Gordonia jinhuaensis</name>
    <dbReference type="NCBI Taxonomy" id="1517702"/>
    <lineage>
        <taxon>Bacteria</taxon>
        <taxon>Bacillati</taxon>
        <taxon>Actinomycetota</taxon>
        <taxon>Actinomycetes</taxon>
        <taxon>Mycobacteriales</taxon>
        <taxon>Gordoniaceae</taxon>
        <taxon>Gordonia</taxon>
    </lineage>
</organism>
<dbReference type="InterPro" id="IPR025327">
    <property type="entry name" value="DUF4233"/>
</dbReference>
<keyword evidence="2" id="KW-0472">Membrane</keyword>
<reference evidence="3" key="2">
    <citation type="submission" date="2020-09" db="EMBL/GenBank/DDBJ databases">
        <authorList>
            <person name="Sun Q."/>
            <person name="Zhou Y."/>
        </authorList>
    </citation>
    <scope>NUCLEOTIDE SEQUENCE</scope>
    <source>
        <strain evidence="3">CGMCC 1.12827</strain>
    </source>
</reference>
<evidence type="ECO:0000256" key="2">
    <source>
        <dbReference type="SAM" id="Phobius"/>
    </source>
</evidence>
<keyword evidence="2" id="KW-1133">Transmembrane helix</keyword>
<keyword evidence="4" id="KW-1185">Reference proteome</keyword>
<feature type="transmembrane region" description="Helical" evidence="2">
    <location>
        <begin position="86"/>
        <end position="106"/>
    </location>
</feature>
<gene>
    <name evidence="3" type="ORF">GCM10011489_18410</name>
</gene>
<name>A0A916T456_9ACTN</name>
<dbReference type="Proteomes" id="UP000621454">
    <property type="component" value="Unassembled WGS sequence"/>
</dbReference>
<dbReference type="EMBL" id="BMGC01000010">
    <property type="protein sequence ID" value="GGB30576.1"/>
    <property type="molecule type" value="Genomic_DNA"/>
</dbReference>
<evidence type="ECO:0000313" key="3">
    <source>
        <dbReference type="EMBL" id="GGB30576.1"/>
    </source>
</evidence>
<keyword evidence="2" id="KW-0812">Transmembrane</keyword>